<comment type="caution">
    <text evidence="2">The sequence shown here is derived from an EMBL/GenBank/DDBJ whole genome shotgun (WGS) entry which is preliminary data.</text>
</comment>
<protein>
    <submittedName>
        <fullName evidence="2">Marginal zone B-and B1-cell-specific protein</fullName>
    </submittedName>
</protein>
<feature type="region of interest" description="Disordered" evidence="1">
    <location>
        <begin position="32"/>
        <end position="54"/>
    </location>
</feature>
<name>A0ABP0NMM1_9DINO</name>
<accession>A0ABP0NMM1</accession>
<dbReference type="EMBL" id="CAXAMM010029069">
    <property type="protein sequence ID" value="CAK9064009.1"/>
    <property type="molecule type" value="Genomic_DNA"/>
</dbReference>
<evidence type="ECO:0000256" key="1">
    <source>
        <dbReference type="SAM" id="MobiDB-lite"/>
    </source>
</evidence>
<proteinExistence type="predicted"/>
<evidence type="ECO:0000313" key="3">
    <source>
        <dbReference type="Proteomes" id="UP001642464"/>
    </source>
</evidence>
<gene>
    <name evidence="2" type="ORF">SCF082_LOCUS33045</name>
</gene>
<feature type="compositionally biased region" description="Basic and acidic residues" evidence="1">
    <location>
        <begin position="32"/>
        <end position="44"/>
    </location>
</feature>
<organism evidence="2 3">
    <name type="scientific">Durusdinium trenchii</name>
    <dbReference type="NCBI Taxonomy" id="1381693"/>
    <lineage>
        <taxon>Eukaryota</taxon>
        <taxon>Sar</taxon>
        <taxon>Alveolata</taxon>
        <taxon>Dinophyceae</taxon>
        <taxon>Suessiales</taxon>
        <taxon>Symbiodiniaceae</taxon>
        <taxon>Durusdinium</taxon>
    </lineage>
</organism>
<sequence length="330" mass="35183">MSSTVITTFKKVVETLRDWQYLSSWTNGDRRLDGDTRLRRDRTDPTNLATMRDPPHSMPMRPYAYWLGTRMTRQQMVAVAPPSLIPAVEQELGVIPSCSQYLDPTKAQVAASPTDWVKLAGYLGGGGEGFSREAVTALGARAAVRSDLNVQLENVYRTLAAEILAASVVEESGGFDAVDGGGNRYWYNPAAVNQAYPLAGILAPNYTPPNQVNPIAPAAPAGAANPGLSAASLYWVTTGVVPQGYPAAPPSYPALGAIEKPDPTTFLVVPDVQSTLSAREVRILAAIMYSTRTLAGRHDAVGAGNAANVVVADNVRPSVQFCSDFSARFA</sequence>
<reference evidence="2 3" key="1">
    <citation type="submission" date="2024-02" db="EMBL/GenBank/DDBJ databases">
        <authorList>
            <person name="Chen Y."/>
            <person name="Shah S."/>
            <person name="Dougan E. K."/>
            <person name="Thang M."/>
            <person name="Chan C."/>
        </authorList>
    </citation>
    <scope>NUCLEOTIDE SEQUENCE [LARGE SCALE GENOMIC DNA]</scope>
</reference>
<keyword evidence="3" id="KW-1185">Reference proteome</keyword>
<evidence type="ECO:0000313" key="2">
    <source>
        <dbReference type="EMBL" id="CAK9064009.1"/>
    </source>
</evidence>
<dbReference type="Proteomes" id="UP001642464">
    <property type="component" value="Unassembled WGS sequence"/>
</dbReference>